<dbReference type="Gene3D" id="3.40.50.300">
    <property type="entry name" value="P-loop containing nucleotide triphosphate hydrolases"/>
    <property type="match status" value="1"/>
</dbReference>
<dbReference type="InterPro" id="IPR027417">
    <property type="entry name" value="P-loop_NTPase"/>
</dbReference>
<dbReference type="Pfam" id="PF12679">
    <property type="entry name" value="ABC2_membrane_2"/>
    <property type="match status" value="1"/>
</dbReference>
<feature type="domain" description="ABC transporter" evidence="6">
    <location>
        <begin position="7"/>
        <end position="247"/>
    </location>
</feature>
<proteinExistence type="inferred from homology"/>
<feature type="transmembrane region" description="Helical" evidence="5">
    <location>
        <begin position="349"/>
        <end position="371"/>
    </location>
</feature>
<dbReference type="EMBL" id="CP022535">
    <property type="protein sequence ID" value="ASP27933.1"/>
    <property type="molecule type" value="Genomic_DNA"/>
</dbReference>
<sequence>MKTNIAIEVTDLNKKFKSGYGIENINFKVEYGKVFGYLGPNGAGKSTTLRILMGFIKSDSGKSSIHYFKENNKEISIDELISYDSWTDSQKIQKKLGYVPGEIAFPIHMTGTELLKQVFKLRNMTNWDVVKKYIEYWEFNPNIKIKKMSKGMKQKVALIIAWMHNPDVIVLDEPTTGLDPLMQDKFIKLVKKTKEEGKAIILSSHIFSEIEKTCDYVSIIKRGKIISTINIKDIQYNDEKKYEISFKNKLGEKELESNDWKILETEKNSIYLVIENNKINTLLKKLSSYEVEFIKEHPLDLEQYFMKYYQNEVEKDVINTDNEYIPKKTNGKEHKISLELIKDTSKKSVYLWLFMTLLPILMIITSFIVVLNNPNFIEQINNGKTTWDMVINNLVVKLIASTTGIVYLLMLVYILVTGNGLIASEVEKGTLVNLLTTNQSRKSVVLSKIFTFVSYLSLSCLLFYITTIIGIISTGHSENINYAVITLYFVGLFLLLLMMSSISFIASSYFNKSAYSLSFAGGIIILFYVLFFIAQIDESVNFFKYLTLNTLYRTDYNKTNELIKYLPQDIVMLLISIGLYTSGYFIFIKKDLPL</sequence>
<evidence type="ECO:0000256" key="1">
    <source>
        <dbReference type="ARBA" id="ARBA00005417"/>
    </source>
</evidence>
<dbReference type="SUPFAM" id="SSF52540">
    <property type="entry name" value="P-loop containing nucleoside triphosphate hydrolases"/>
    <property type="match status" value="1"/>
</dbReference>
<dbReference type="PANTHER" id="PTHR42711:SF5">
    <property type="entry name" value="ABC TRANSPORTER ATP-BINDING PROTEIN NATA"/>
    <property type="match status" value="1"/>
</dbReference>
<evidence type="ECO:0000313" key="7">
    <source>
        <dbReference type="EMBL" id="ASP27933.1"/>
    </source>
</evidence>
<dbReference type="KEGG" id="scou:SCORR_v1c01580"/>
<dbReference type="CDD" id="cd03230">
    <property type="entry name" value="ABC_DR_subfamily_A"/>
    <property type="match status" value="1"/>
</dbReference>
<dbReference type="Pfam" id="PF00005">
    <property type="entry name" value="ABC_tran"/>
    <property type="match status" value="1"/>
</dbReference>
<gene>
    <name evidence="7" type="ORF">SCORR_v1c01580</name>
</gene>
<feature type="transmembrane region" description="Helical" evidence="5">
    <location>
        <begin position="517"/>
        <end position="536"/>
    </location>
</feature>
<dbReference type="GO" id="GO:0016887">
    <property type="term" value="F:ATP hydrolysis activity"/>
    <property type="evidence" value="ECO:0007669"/>
    <property type="project" value="InterPro"/>
</dbReference>
<feature type="transmembrane region" description="Helical" evidence="5">
    <location>
        <begin position="391"/>
        <end position="416"/>
    </location>
</feature>
<name>A0A222ENR8_9MOLU</name>
<dbReference type="PANTHER" id="PTHR42711">
    <property type="entry name" value="ABC TRANSPORTER ATP-BINDING PROTEIN"/>
    <property type="match status" value="1"/>
</dbReference>
<feature type="transmembrane region" description="Helical" evidence="5">
    <location>
        <begin position="570"/>
        <end position="588"/>
    </location>
</feature>
<dbReference type="AlphaFoldDB" id="A0A222ENR8"/>
<keyword evidence="4 7" id="KW-0067">ATP-binding</keyword>
<keyword evidence="8" id="KW-1185">Reference proteome</keyword>
<dbReference type="GO" id="GO:0005524">
    <property type="term" value="F:ATP binding"/>
    <property type="evidence" value="ECO:0007669"/>
    <property type="project" value="UniProtKB-KW"/>
</dbReference>
<dbReference type="InterPro" id="IPR050763">
    <property type="entry name" value="ABC_transporter_ATP-binding"/>
</dbReference>
<evidence type="ECO:0000256" key="3">
    <source>
        <dbReference type="ARBA" id="ARBA00022741"/>
    </source>
</evidence>
<feature type="transmembrane region" description="Helical" evidence="5">
    <location>
        <begin position="480"/>
        <end position="505"/>
    </location>
</feature>
<dbReference type="GO" id="GO:0140359">
    <property type="term" value="F:ABC-type transporter activity"/>
    <property type="evidence" value="ECO:0007669"/>
    <property type="project" value="InterPro"/>
</dbReference>
<keyword evidence="3" id="KW-0547">Nucleotide-binding</keyword>
<dbReference type="InterPro" id="IPR003593">
    <property type="entry name" value="AAA+_ATPase"/>
</dbReference>
<accession>A0A222ENR8</accession>
<keyword evidence="5" id="KW-0812">Transmembrane</keyword>
<evidence type="ECO:0000256" key="2">
    <source>
        <dbReference type="ARBA" id="ARBA00022448"/>
    </source>
</evidence>
<evidence type="ECO:0000256" key="5">
    <source>
        <dbReference type="SAM" id="Phobius"/>
    </source>
</evidence>
<dbReference type="SMART" id="SM00382">
    <property type="entry name" value="AAA"/>
    <property type="match status" value="1"/>
</dbReference>
<feature type="transmembrane region" description="Helical" evidence="5">
    <location>
        <begin position="449"/>
        <end position="474"/>
    </location>
</feature>
<dbReference type="PROSITE" id="PS50893">
    <property type="entry name" value="ABC_TRANSPORTER_2"/>
    <property type="match status" value="1"/>
</dbReference>
<evidence type="ECO:0000256" key="4">
    <source>
        <dbReference type="ARBA" id="ARBA00022840"/>
    </source>
</evidence>
<keyword evidence="2" id="KW-0813">Transport</keyword>
<reference evidence="7 8" key="1">
    <citation type="submission" date="2017-07" db="EMBL/GenBank/DDBJ databases">
        <title>Complete genome sequence of Spiroplasma corruscae EC-1 (DSM 19793).</title>
        <authorList>
            <person name="Tsai Y.-M."/>
            <person name="Lo W.-S."/>
            <person name="Kuo C.-H."/>
        </authorList>
    </citation>
    <scope>NUCLEOTIDE SEQUENCE [LARGE SCALE GENOMIC DNA]</scope>
    <source>
        <strain evidence="7 8">EC-1</strain>
    </source>
</reference>
<evidence type="ECO:0000259" key="6">
    <source>
        <dbReference type="PROSITE" id="PS50893"/>
    </source>
</evidence>
<keyword evidence="5" id="KW-1133">Transmembrane helix</keyword>
<comment type="similarity">
    <text evidence="1">Belongs to the ABC transporter superfamily.</text>
</comment>
<keyword evidence="5" id="KW-0472">Membrane</keyword>
<organism evidence="7 8">
    <name type="scientific">Spiroplasma corruscae</name>
    <dbReference type="NCBI Taxonomy" id="216934"/>
    <lineage>
        <taxon>Bacteria</taxon>
        <taxon>Bacillati</taxon>
        <taxon>Mycoplasmatota</taxon>
        <taxon>Mollicutes</taxon>
        <taxon>Entomoplasmatales</taxon>
        <taxon>Spiroplasmataceae</taxon>
        <taxon>Spiroplasma</taxon>
    </lineage>
</organism>
<dbReference type="PROSITE" id="PS00211">
    <property type="entry name" value="ABC_TRANSPORTER_1"/>
    <property type="match status" value="1"/>
</dbReference>
<dbReference type="Proteomes" id="UP000203229">
    <property type="component" value="Chromosome"/>
</dbReference>
<dbReference type="RefSeq" id="WP_157705312.1">
    <property type="nucleotide sequence ID" value="NZ_CP022535.1"/>
</dbReference>
<evidence type="ECO:0000313" key="8">
    <source>
        <dbReference type="Proteomes" id="UP000203229"/>
    </source>
</evidence>
<dbReference type="InterPro" id="IPR003439">
    <property type="entry name" value="ABC_transporter-like_ATP-bd"/>
</dbReference>
<dbReference type="GO" id="GO:0005886">
    <property type="term" value="C:plasma membrane"/>
    <property type="evidence" value="ECO:0007669"/>
    <property type="project" value="UniProtKB-SubCell"/>
</dbReference>
<dbReference type="InterPro" id="IPR017871">
    <property type="entry name" value="ABC_transporter-like_CS"/>
</dbReference>
<protein>
    <submittedName>
        <fullName evidence="7">ABC transporter ATP-binding protein</fullName>
    </submittedName>
</protein>
<dbReference type="OrthoDB" id="9778547at2"/>